<protein>
    <submittedName>
        <fullName evidence="2">Uncharacterized protein</fullName>
    </submittedName>
</protein>
<dbReference type="InParanoid" id="A0A409YT74"/>
<keyword evidence="3" id="KW-1185">Reference proteome</keyword>
<feature type="compositionally biased region" description="Basic and acidic residues" evidence="1">
    <location>
        <begin position="104"/>
        <end position="123"/>
    </location>
</feature>
<dbReference type="STRING" id="181874.A0A409YT74"/>
<feature type="compositionally biased region" description="Low complexity" evidence="1">
    <location>
        <begin position="30"/>
        <end position="40"/>
    </location>
</feature>
<feature type="compositionally biased region" description="Low complexity" evidence="1">
    <location>
        <begin position="129"/>
        <end position="139"/>
    </location>
</feature>
<reference evidence="2 3" key="1">
    <citation type="journal article" date="2018" name="Evol. Lett.">
        <title>Horizontal gene cluster transfer increased hallucinogenic mushroom diversity.</title>
        <authorList>
            <person name="Reynolds H.T."/>
            <person name="Vijayakumar V."/>
            <person name="Gluck-Thaler E."/>
            <person name="Korotkin H.B."/>
            <person name="Matheny P.B."/>
            <person name="Slot J.C."/>
        </authorList>
    </citation>
    <scope>NUCLEOTIDE SEQUENCE [LARGE SCALE GENOMIC DNA]</scope>
    <source>
        <strain evidence="2 3">2629</strain>
    </source>
</reference>
<evidence type="ECO:0000256" key="1">
    <source>
        <dbReference type="SAM" id="MobiDB-lite"/>
    </source>
</evidence>
<comment type="caution">
    <text evidence="2">The sequence shown here is derived from an EMBL/GenBank/DDBJ whole genome shotgun (WGS) entry which is preliminary data.</text>
</comment>
<evidence type="ECO:0000313" key="2">
    <source>
        <dbReference type="EMBL" id="PPR06202.1"/>
    </source>
</evidence>
<gene>
    <name evidence="2" type="ORF">CVT24_000647</name>
</gene>
<sequence>MSSPSDSSGSESSSSSSRPMTLSEFNPFATHHFTSCTTSTHHSDNRPNPAYGYPYGPTSGNFTSYPTRGHPTSHNTPSSIVAPSPTMPSKQASQGQRGPIFTPFRKETASPDLSDILKSDKKASYSQWSKTSTSSSSSKPISAPVPIVASRKY</sequence>
<proteinExistence type="predicted"/>
<name>A0A409YT74_9AGAR</name>
<dbReference type="OrthoDB" id="191192at2759"/>
<organism evidence="2 3">
    <name type="scientific">Panaeolus cyanescens</name>
    <dbReference type="NCBI Taxonomy" id="181874"/>
    <lineage>
        <taxon>Eukaryota</taxon>
        <taxon>Fungi</taxon>
        <taxon>Dikarya</taxon>
        <taxon>Basidiomycota</taxon>
        <taxon>Agaricomycotina</taxon>
        <taxon>Agaricomycetes</taxon>
        <taxon>Agaricomycetidae</taxon>
        <taxon>Agaricales</taxon>
        <taxon>Agaricineae</taxon>
        <taxon>Galeropsidaceae</taxon>
        <taxon>Panaeolus</taxon>
    </lineage>
</organism>
<dbReference type="AlphaFoldDB" id="A0A409YT74"/>
<dbReference type="EMBL" id="NHTK01000693">
    <property type="protein sequence ID" value="PPR06202.1"/>
    <property type="molecule type" value="Genomic_DNA"/>
</dbReference>
<evidence type="ECO:0000313" key="3">
    <source>
        <dbReference type="Proteomes" id="UP000284842"/>
    </source>
</evidence>
<dbReference type="Proteomes" id="UP000284842">
    <property type="component" value="Unassembled WGS sequence"/>
</dbReference>
<feature type="compositionally biased region" description="Low complexity" evidence="1">
    <location>
        <begin position="1"/>
        <end position="17"/>
    </location>
</feature>
<accession>A0A409YT74</accession>
<feature type="region of interest" description="Disordered" evidence="1">
    <location>
        <begin position="1"/>
        <end position="153"/>
    </location>
</feature>
<feature type="compositionally biased region" description="Polar residues" evidence="1">
    <location>
        <begin position="58"/>
        <end position="96"/>
    </location>
</feature>